<reference evidence="7 8" key="1">
    <citation type="submission" date="2016-07" db="EMBL/GenBank/DDBJ databases">
        <title>Pervasive Adenine N6-methylation of Active Genes in Fungi.</title>
        <authorList>
            <consortium name="DOE Joint Genome Institute"/>
            <person name="Mondo S.J."/>
            <person name="Dannebaum R.O."/>
            <person name="Kuo R.C."/>
            <person name="Labutti K."/>
            <person name="Haridas S."/>
            <person name="Kuo A."/>
            <person name="Salamov A."/>
            <person name="Ahrendt S.R."/>
            <person name="Lipzen A."/>
            <person name="Sullivan W."/>
            <person name="Andreopoulos W.B."/>
            <person name="Clum A."/>
            <person name="Lindquist E."/>
            <person name="Daum C."/>
            <person name="Ramamoorthy G.K."/>
            <person name="Gryganskyi A."/>
            <person name="Culley D."/>
            <person name="Magnuson J.K."/>
            <person name="James T.Y."/>
            <person name="O'Malley M.A."/>
            <person name="Stajich J.E."/>
            <person name="Spatafora J.W."/>
            <person name="Visel A."/>
            <person name="Grigoriev I.V."/>
        </authorList>
    </citation>
    <scope>NUCLEOTIDE SEQUENCE [LARGE SCALE GENOMIC DNA]</scope>
    <source>
        <strain evidence="7 8">CBS 931.73</strain>
    </source>
</reference>
<comment type="caution">
    <text evidence="7">The sequence shown here is derived from an EMBL/GenBank/DDBJ whole genome shotgun (WGS) entry which is preliminary data.</text>
</comment>
<comment type="similarity">
    <text evidence="2">Belongs to the Orn/Lys/Arg decarboxylase class-II family.</text>
</comment>
<evidence type="ECO:0000256" key="1">
    <source>
        <dbReference type="ARBA" id="ARBA00001933"/>
    </source>
</evidence>
<dbReference type="InterPro" id="IPR022644">
    <property type="entry name" value="De-COase2_N"/>
</dbReference>
<dbReference type="AlphaFoldDB" id="A0A1Y1X411"/>
<dbReference type="GO" id="GO:0005737">
    <property type="term" value="C:cytoplasm"/>
    <property type="evidence" value="ECO:0007669"/>
    <property type="project" value="TreeGrafter"/>
</dbReference>
<dbReference type="Pfam" id="PF02784">
    <property type="entry name" value="Orn_Arg_deC_N"/>
    <property type="match status" value="1"/>
</dbReference>
<evidence type="ECO:0000313" key="7">
    <source>
        <dbReference type="EMBL" id="ORX80054.1"/>
    </source>
</evidence>
<dbReference type="SUPFAM" id="SSF50621">
    <property type="entry name" value="Alanine racemase C-terminal domain-like"/>
    <property type="match status" value="1"/>
</dbReference>
<dbReference type="InterPro" id="IPR009006">
    <property type="entry name" value="Ala_racemase/Decarboxylase_C"/>
</dbReference>
<keyword evidence="8" id="KW-1185">Reference proteome</keyword>
<evidence type="ECO:0000256" key="2">
    <source>
        <dbReference type="ARBA" id="ARBA00008872"/>
    </source>
</evidence>
<feature type="modified residue" description="N6-(pyridoxal phosphate)lysine" evidence="5">
    <location>
        <position position="60"/>
    </location>
</feature>
<name>A0A1Y1X411_9FUNG</name>
<comment type="cofactor">
    <cofactor evidence="1 5">
        <name>pyridoxal 5'-phosphate</name>
        <dbReference type="ChEBI" id="CHEBI:597326"/>
    </cofactor>
</comment>
<keyword evidence="4" id="KW-0456">Lyase</keyword>
<dbReference type="InterPro" id="IPR000183">
    <property type="entry name" value="Orn/DAP/Arg_de-COase"/>
</dbReference>
<dbReference type="SUPFAM" id="SSF51419">
    <property type="entry name" value="PLP-binding barrel"/>
    <property type="match status" value="1"/>
</dbReference>
<proteinExistence type="inferred from homology"/>
<dbReference type="Gene3D" id="3.20.20.10">
    <property type="entry name" value="Alanine racemase"/>
    <property type="match status" value="1"/>
</dbReference>
<dbReference type="PRINTS" id="PR01179">
    <property type="entry name" value="ODADCRBXLASE"/>
</dbReference>
<dbReference type="OrthoDB" id="5034579at2759"/>
<dbReference type="EMBL" id="MCFE01000758">
    <property type="protein sequence ID" value="ORX80054.1"/>
    <property type="molecule type" value="Genomic_DNA"/>
</dbReference>
<dbReference type="GO" id="GO:0004586">
    <property type="term" value="F:ornithine decarboxylase activity"/>
    <property type="evidence" value="ECO:0007669"/>
    <property type="project" value="TreeGrafter"/>
</dbReference>
<dbReference type="PRINTS" id="PR01182">
    <property type="entry name" value="ORNDCRBXLASE"/>
</dbReference>
<dbReference type="InterPro" id="IPR029066">
    <property type="entry name" value="PLP-binding_barrel"/>
</dbReference>
<dbReference type="InParanoid" id="A0A1Y1X411"/>
<dbReference type="InterPro" id="IPR002433">
    <property type="entry name" value="Orn_de-COase"/>
</dbReference>
<accession>A0A1Y1X411</accession>
<gene>
    <name evidence="7" type="ORF">K493DRAFT_243097</name>
</gene>
<evidence type="ECO:0000256" key="5">
    <source>
        <dbReference type="PIRSR" id="PIRSR600183-50"/>
    </source>
</evidence>
<protein>
    <submittedName>
        <fullName evidence="7">Ornithine decarboxylase</fullName>
    </submittedName>
</protein>
<dbReference type="GO" id="GO:0033387">
    <property type="term" value="P:putrescine biosynthetic process from arginine, via ornithine"/>
    <property type="evidence" value="ECO:0007669"/>
    <property type="project" value="TreeGrafter"/>
</dbReference>
<evidence type="ECO:0000313" key="8">
    <source>
        <dbReference type="Proteomes" id="UP000193498"/>
    </source>
</evidence>
<dbReference type="CDD" id="cd00622">
    <property type="entry name" value="PLPDE_III_ODC"/>
    <property type="match status" value="1"/>
</dbReference>
<dbReference type="PANTHER" id="PTHR11482">
    <property type="entry name" value="ARGININE/DIAMINOPIMELATE/ORNITHINE DECARBOXYLASE"/>
    <property type="match status" value="1"/>
</dbReference>
<dbReference type="STRING" id="1314790.A0A1Y1X411"/>
<evidence type="ECO:0000256" key="3">
    <source>
        <dbReference type="ARBA" id="ARBA00022898"/>
    </source>
</evidence>
<feature type="active site" description="Proton donor" evidence="5">
    <location>
        <position position="356"/>
    </location>
</feature>
<dbReference type="PANTHER" id="PTHR11482:SF6">
    <property type="entry name" value="ORNITHINE DECARBOXYLASE 1-RELATED"/>
    <property type="match status" value="1"/>
</dbReference>
<keyword evidence="3 5" id="KW-0663">Pyridoxal phosphate</keyword>
<dbReference type="Gene3D" id="2.40.37.10">
    <property type="entry name" value="Lyase, Ornithine Decarboxylase, Chain A, domain 1"/>
    <property type="match status" value="1"/>
</dbReference>
<feature type="domain" description="Orn/DAP/Arg decarboxylase 2 N-terminal" evidence="6">
    <location>
        <begin position="37"/>
        <end position="270"/>
    </location>
</feature>
<sequence length="410" mass="45896">MEALKIRSSSISDALRDELEARTQLNNDDPFIIADVGEVIERLTEWRKRLPMVQPFYSLKCNSDPEIVKILCKEGIGFDCASKGEIQCVLNHGVSPSRIIFANVVKATTHLQFAKKQKVALMTFDNLAELHKISRYYSDAEVVIRILIEGTRSKYSLGGKAGAPLSTVDTLLQKAKDLGVNVVGVSFHVGCMCFDPVSYERALMQAREVFDIGKTYGYQFKLLDIGGGFPGDLKYDGSFADMADTIRICLKKLFPSNIRVIAEPGRYLVASAYVLATSVIGRRMNAPESVRSSVKWMYYLNEGLYGCFSMITSGSIVVRPKILSHNRKFYYTRDSELNDQLQHEPRFTSILWGPTCDTADCLFNNILLPELQVDDWIVFDSMGAYTTGTSTEFNGFPKTEILYINSSADC</sequence>
<organism evidence="7 8">
    <name type="scientific">Basidiobolus meristosporus CBS 931.73</name>
    <dbReference type="NCBI Taxonomy" id="1314790"/>
    <lineage>
        <taxon>Eukaryota</taxon>
        <taxon>Fungi</taxon>
        <taxon>Fungi incertae sedis</taxon>
        <taxon>Zoopagomycota</taxon>
        <taxon>Entomophthoromycotina</taxon>
        <taxon>Basidiobolomycetes</taxon>
        <taxon>Basidiobolales</taxon>
        <taxon>Basidiobolaceae</taxon>
        <taxon>Basidiobolus</taxon>
    </lineage>
</organism>
<dbReference type="FunFam" id="3.20.20.10:FF:000005">
    <property type="entry name" value="Ornithine decarboxylase"/>
    <property type="match status" value="1"/>
</dbReference>
<dbReference type="Proteomes" id="UP000193498">
    <property type="component" value="Unassembled WGS sequence"/>
</dbReference>
<evidence type="ECO:0000256" key="4">
    <source>
        <dbReference type="ARBA" id="ARBA00023239"/>
    </source>
</evidence>
<evidence type="ECO:0000259" key="6">
    <source>
        <dbReference type="Pfam" id="PF02784"/>
    </source>
</evidence>